<feature type="region of interest" description="Disordered" evidence="1">
    <location>
        <begin position="78"/>
        <end position="128"/>
    </location>
</feature>
<organism evidence="2 3">
    <name type="scientific">Drechslerella stenobrocha 248</name>
    <dbReference type="NCBI Taxonomy" id="1043628"/>
    <lineage>
        <taxon>Eukaryota</taxon>
        <taxon>Fungi</taxon>
        <taxon>Dikarya</taxon>
        <taxon>Ascomycota</taxon>
        <taxon>Pezizomycotina</taxon>
        <taxon>Orbiliomycetes</taxon>
        <taxon>Orbiliales</taxon>
        <taxon>Orbiliaceae</taxon>
        <taxon>Drechslerella</taxon>
    </lineage>
</organism>
<gene>
    <name evidence="2" type="ORF">DRE_00439</name>
</gene>
<protein>
    <recommendedName>
        <fullName evidence="4">CipC-like antibiotic response protein</fullName>
    </recommendedName>
</protein>
<dbReference type="InterPro" id="IPR022234">
    <property type="entry name" value="DUF3759"/>
</dbReference>
<dbReference type="AlphaFoldDB" id="W7HTN3"/>
<evidence type="ECO:0000313" key="2">
    <source>
        <dbReference type="EMBL" id="EWC47471.1"/>
    </source>
</evidence>
<evidence type="ECO:0000313" key="3">
    <source>
        <dbReference type="Proteomes" id="UP000024837"/>
    </source>
</evidence>
<dbReference type="PANTHER" id="PTHR37450">
    <property type="entry name" value="CIPC PROTEIN"/>
    <property type="match status" value="1"/>
</dbReference>
<dbReference type="EMBL" id="KI966410">
    <property type="protein sequence ID" value="EWC47471.1"/>
    <property type="molecule type" value="Genomic_DNA"/>
</dbReference>
<evidence type="ECO:0000256" key="1">
    <source>
        <dbReference type="SAM" id="MobiDB-lite"/>
    </source>
</evidence>
<name>W7HTN3_9PEZI</name>
<dbReference type="OrthoDB" id="9895617at2759"/>
<feature type="compositionally biased region" description="Basic and acidic residues" evidence="1">
    <location>
        <begin position="78"/>
        <end position="95"/>
    </location>
</feature>
<dbReference type="PANTHER" id="PTHR37450:SF1">
    <property type="entry name" value="CIPC PROTEIN"/>
    <property type="match status" value="1"/>
</dbReference>
<evidence type="ECO:0008006" key="4">
    <source>
        <dbReference type="Google" id="ProtNLM"/>
    </source>
</evidence>
<dbReference type="Proteomes" id="UP000024837">
    <property type="component" value="Unassembled WGS sequence"/>
</dbReference>
<sequence>MTWGDDARNDYEQVHHEGKFSHELLAGAAAFAGIHEFEKRQRQEGKVVNHGLAKELLGSIAAAEAEKLFETKGLDQWDKEKAKHQAKERAERLYDDQYGSQDNYNPNERPAPSYVDHERHHHHHHHED</sequence>
<accession>W7HTN3</accession>
<proteinExistence type="predicted"/>
<reference evidence="2 3" key="1">
    <citation type="submission" date="2013-05" db="EMBL/GenBank/DDBJ databases">
        <title>Drechslerella stenobrocha genome reveals carnivorous origination and mechanical trapping mechanism of predatory fungi.</title>
        <authorList>
            <person name="Liu X."/>
            <person name="Zhang W."/>
            <person name="Liu K."/>
        </authorList>
    </citation>
    <scope>NUCLEOTIDE SEQUENCE [LARGE SCALE GENOMIC DNA]</scope>
    <source>
        <strain evidence="2 3">248</strain>
    </source>
</reference>
<keyword evidence="3" id="KW-1185">Reference proteome</keyword>
<dbReference type="Pfam" id="PF12585">
    <property type="entry name" value="DUF3759"/>
    <property type="match status" value="1"/>
</dbReference>
<dbReference type="HOGENOM" id="CLU_143683_0_0_1"/>
<feature type="compositionally biased region" description="Basic residues" evidence="1">
    <location>
        <begin position="119"/>
        <end position="128"/>
    </location>
</feature>